<protein>
    <submittedName>
        <fullName evidence="2">Glutaredoxin</fullName>
    </submittedName>
</protein>
<sequence>MSYVVLGRTQCKFCSDAKTMLRGRGLAYVSYTLDDPSSRWLLTLIRQAGMTTVPQIFNPQGEHIGGYTELKELLNDSSTEEF</sequence>
<dbReference type="InterPro" id="IPR002109">
    <property type="entry name" value="Glutaredoxin"/>
</dbReference>
<dbReference type="Proteomes" id="UP000424671">
    <property type="component" value="Segment"/>
</dbReference>
<dbReference type="CDD" id="cd02066">
    <property type="entry name" value="GRX_family"/>
    <property type="match status" value="1"/>
</dbReference>
<evidence type="ECO:0000313" key="3">
    <source>
        <dbReference type="Proteomes" id="UP000424671"/>
    </source>
</evidence>
<dbReference type="InterPro" id="IPR036249">
    <property type="entry name" value="Thioredoxin-like_sf"/>
</dbReference>
<proteinExistence type="predicted"/>
<dbReference type="Gene3D" id="3.40.30.10">
    <property type="entry name" value="Glutaredoxin"/>
    <property type="match status" value="1"/>
</dbReference>
<dbReference type="PROSITE" id="PS51354">
    <property type="entry name" value="GLUTAREDOXIN_2"/>
    <property type="match status" value="1"/>
</dbReference>
<gene>
    <name evidence="2" type="ORF">CRP4_gp25</name>
</gene>
<organism evidence="2 3">
    <name type="scientific">Roseobacter phage CRP-4</name>
    <dbReference type="NCBI Taxonomy" id="2559283"/>
    <lineage>
        <taxon>Viruses</taxon>
        <taxon>Duplodnaviria</taxon>
        <taxon>Heunggongvirae</taxon>
        <taxon>Uroviricota</taxon>
        <taxon>Caudoviricetes</taxon>
        <taxon>Zobellviridae</taxon>
        <taxon>Cobavirinae</taxon>
        <taxon>Veravirus</taxon>
    </lineage>
</organism>
<name>A0A646QW52_9CAUD</name>
<reference evidence="2 3" key="1">
    <citation type="journal article" date="2019" name="mSystems">
        <title>Diverse, abundant and novel viruses infecting the marine abundant Roseobacter RCA lineage.</title>
        <authorList>
            <person name="Zhang Z.F."/>
            <person name="Chen F."/>
            <person name="Chu X."/>
            <person name="Zhang H."/>
            <person name="Luo H.W."/>
            <person name="Zhai Z.Q."/>
            <person name="Yang M.Y."/>
            <person name="Zhao Y.L."/>
        </authorList>
    </citation>
    <scope>NUCLEOTIDE SEQUENCE [LARGE SCALE GENOMIC DNA]</scope>
</reference>
<evidence type="ECO:0000313" key="2">
    <source>
        <dbReference type="EMBL" id="QBQ72634.1"/>
    </source>
</evidence>
<evidence type="ECO:0000259" key="1">
    <source>
        <dbReference type="Pfam" id="PF00462"/>
    </source>
</evidence>
<feature type="domain" description="Glutaredoxin" evidence="1">
    <location>
        <begin position="5"/>
        <end position="64"/>
    </location>
</feature>
<dbReference type="EMBL" id="MK613346">
    <property type="protein sequence ID" value="QBQ72634.1"/>
    <property type="molecule type" value="Genomic_DNA"/>
</dbReference>
<dbReference type="SUPFAM" id="SSF52833">
    <property type="entry name" value="Thioredoxin-like"/>
    <property type="match status" value="1"/>
</dbReference>
<dbReference type="Pfam" id="PF00462">
    <property type="entry name" value="Glutaredoxin"/>
    <property type="match status" value="1"/>
</dbReference>
<accession>A0A646QW52</accession>